<reference evidence="7 8" key="1">
    <citation type="submission" date="2020-08" db="EMBL/GenBank/DDBJ databases">
        <title>Genomic Encyclopedia of Type Strains, Phase IV (KMG-V): Genome sequencing to study the core and pangenomes of soil and plant-associated prokaryotes.</title>
        <authorList>
            <person name="Whitman W."/>
        </authorList>
    </citation>
    <scope>NUCLEOTIDE SEQUENCE [LARGE SCALE GENOMIC DNA]</scope>
    <source>
        <strain evidence="7 8">S3M1</strain>
    </source>
</reference>
<evidence type="ECO:0000256" key="3">
    <source>
        <dbReference type="ARBA" id="ARBA00022989"/>
    </source>
</evidence>
<dbReference type="UniPathway" id="UPA00895"/>
<gene>
    <name evidence="7" type="ORF">HDE68_004978</name>
</gene>
<name>A0A7W9E2P3_9SPHI</name>
<feature type="transmembrane region" description="Helical" evidence="5">
    <location>
        <begin position="48"/>
        <end position="66"/>
    </location>
</feature>
<accession>A0A7W9E2P3</accession>
<evidence type="ECO:0000313" key="8">
    <source>
        <dbReference type="Proteomes" id="UP000537204"/>
    </source>
</evidence>
<dbReference type="GO" id="GO:0016020">
    <property type="term" value="C:membrane"/>
    <property type="evidence" value="ECO:0007669"/>
    <property type="project" value="UniProtKB-SubCell"/>
</dbReference>
<sequence>MKKPLIVEIICGGLSLLFAYTAFSKLADFEDFKKQLKMQVFPQAIVEALLYLIPGIELSVVILMMIKGSRLIGLGLSVLLMALFTGYIALVLSNYYDHIPCSCGGVLKNLGWQTHLWFNTFFLILSMVGLMFQYQILRGGKMKK</sequence>
<evidence type="ECO:0000259" key="6">
    <source>
        <dbReference type="Pfam" id="PF07291"/>
    </source>
</evidence>
<keyword evidence="4 5" id="KW-0472">Membrane</keyword>
<dbReference type="Pfam" id="PF07291">
    <property type="entry name" value="MauE"/>
    <property type="match status" value="1"/>
</dbReference>
<dbReference type="InterPro" id="IPR009908">
    <property type="entry name" value="Methylamine_util_MauE"/>
</dbReference>
<keyword evidence="3 5" id="KW-1133">Transmembrane helix</keyword>
<feature type="domain" description="Methylamine utilisation protein MauE" evidence="6">
    <location>
        <begin position="5"/>
        <end position="131"/>
    </location>
</feature>
<evidence type="ECO:0000256" key="2">
    <source>
        <dbReference type="ARBA" id="ARBA00022692"/>
    </source>
</evidence>
<feature type="transmembrane region" description="Helical" evidence="5">
    <location>
        <begin position="73"/>
        <end position="96"/>
    </location>
</feature>
<comment type="subcellular location">
    <subcellularLocation>
        <location evidence="1">Membrane</location>
        <topology evidence="1">Multi-pass membrane protein</topology>
    </subcellularLocation>
</comment>
<keyword evidence="2 5" id="KW-0812">Transmembrane</keyword>
<dbReference type="EMBL" id="JACHCE010000011">
    <property type="protein sequence ID" value="MBB5639040.1"/>
    <property type="molecule type" value="Genomic_DNA"/>
</dbReference>
<protein>
    <recommendedName>
        <fullName evidence="6">Methylamine utilisation protein MauE domain-containing protein</fullName>
    </recommendedName>
</protein>
<dbReference type="RefSeq" id="WP_183884936.1">
    <property type="nucleotide sequence ID" value="NZ_JACHCE010000011.1"/>
</dbReference>
<evidence type="ECO:0000313" key="7">
    <source>
        <dbReference type="EMBL" id="MBB5639040.1"/>
    </source>
</evidence>
<dbReference type="Proteomes" id="UP000537204">
    <property type="component" value="Unassembled WGS sequence"/>
</dbReference>
<dbReference type="GO" id="GO:0030416">
    <property type="term" value="P:methylamine metabolic process"/>
    <property type="evidence" value="ECO:0007669"/>
    <property type="project" value="InterPro"/>
</dbReference>
<feature type="transmembrane region" description="Helical" evidence="5">
    <location>
        <begin position="116"/>
        <end position="137"/>
    </location>
</feature>
<evidence type="ECO:0000256" key="1">
    <source>
        <dbReference type="ARBA" id="ARBA00004141"/>
    </source>
</evidence>
<organism evidence="7 8">
    <name type="scientific">Pedobacter cryoconitis</name>
    <dbReference type="NCBI Taxonomy" id="188932"/>
    <lineage>
        <taxon>Bacteria</taxon>
        <taxon>Pseudomonadati</taxon>
        <taxon>Bacteroidota</taxon>
        <taxon>Sphingobacteriia</taxon>
        <taxon>Sphingobacteriales</taxon>
        <taxon>Sphingobacteriaceae</taxon>
        <taxon>Pedobacter</taxon>
    </lineage>
</organism>
<evidence type="ECO:0000256" key="5">
    <source>
        <dbReference type="SAM" id="Phobius"/>
    </source>
</evidence>
<proteinExistence type="predicted"/>
<evidence type="ECO:0000256" key="4">
    <source>
        <dbReference type="ARBA" id="ARBA00023136"/>
    </source>
</evidence>
<dbReference type="AlphaFoldDB" id="A0A7W9E2P3"/>
<comment type="caution">
    <text evidence="7">The sequence shown here is derived from an EMBL/GenBank/DDBJ whole genome shotgun (WGS) entry which is preliminary data.</text>
</comment>